<reference evidence="1" key="1">
    <citation type="submission" date="2020-08" db="EMBL/GenBank/DDBJ databases">
        <title>Genome public.</title>
        <authorList>
            <person name="Liu C."/>
            <person name="Sun Q."/>
        </authorList>
    </citation>
    <scope>NUCLEOTIDE SEQUENCE</scope>
    <source>
        <strain evidence="1">BX5</strain>
    </source>
</reference>
<name>A0A8J6IW10_9FIRM</name>
<dbReference type="EMBL" id="JACOPN010000003">
    <property type="protein sequence ID" value="MBC5716929.1"/>
    <property type="molecule type" value="Genomic_DNA"/>
</dbReference>
<dbReference type="RefSeq" id="WP_186878251.1">
    <property type="nucleotide sequence ID" value="NZ_JACOPN010000003.1"/>
</dbReference>
<proteinExistence type="predicted"/>
<keyword evidence="2" id="KW-1185">Reference proteome</keyword>
<evidence type="ECO:0000313" key="1">
    <source>
        <dbReference type="EMBL" id="MBC5716929.1"/>
    </source>
</evidence>
<evidence type="ECO:0000313" key="2">
    <source>
        <dbReference type="Proteomes" id="UP000602260"/>
    </source>
</evidence>
<accession>A0A8J6IW10</accession>
<protein>
    <submittedName>
        <fullName evidence="1">Uncharacterized protein</fullName>
    </submittedName>
</protein>
<dbReference type="Proteomes" id="UP000602260">
    <property type="component" value="Unassembled WGS sequence"/>
</dbReference>
<gene>
    <name evidence="1" type="ORF">H8S55_06320</name>
</gene>
<sequence length="338" mass="39022">MSHFSVCVIVPDDGVVNNIHANNLEDHLVPVLAPFDEQTEEEKYREFEDRTEEAKADFENDTMRVVRFPDGSIHSIYDDAFNKSFFIEEDRIYAFGPNRDRKSKLQTEESKALELVTDYPVKSWYPSFEAYCDEHRGFVKASDGRWGYTCNPNAKWDWWQIGGRFPNRFLVPAGLQDCIPSAKDDDGESATPPEGYQYADAARKKDICWDVMRKIAVDTVEKRYQKCVKAFETKDITDFGPLCRILDEGISAWGEMLYLKGETLDEYKARKGATDLDRYMCHTYAFVDRNGDWIGSGDMGWFGISSNDKDERAWNDEIQKLMNEAKDDDFLAIVDCHI</sequence>
<dbReference type="AlphaFoldDB" id="A0A8J6IW10"/>
<organism evidence="1 2">
    <name type="scientific">Flintibacter faecis</name>
    <dbReference type="NCBI Taxonomy" id="2763047"/>
    <lineage>
        <taxon>Bacteria</taxon>
        <taxon>Bacillati</taxon>
        <taxon>Bacillota</taxon>
        <taxon>Clostridia</taxon>
        <taxon>Eubacteriales</taxon>
        <taxon>Flintibacter</taxon>
    </lineage>
</organism>
<comment type="caution">
    <text evidence="1">The sequence shown here is derived from an EMBL/GenBank/DDBJ whole genome shotgun (WGS) entry which is preliminary data.</text>
</comment>